<reference evidence="1 2" key="1">
    <citation type="submission" date="2021-01" db="EMBL/GenBank/DDBJ databases">
        <title>Genomic Encyclopedia of Type Strains, Phase IV (KMG-IV): sequencing the most valuable type-strain genomes for metagenomic binning, comparative biology and taxonomic classification.</title>
        <authorList>
            <person name="Goeker M."/>
        </authorList>
    </citation>
    <scope>NUCLEOTIDE SEQUENCE [LARGE SCALE GENOMIC DNA]</scope>
    <source>
        <strain evidence="1 2">DSM 24834</strain>
    </source>
</reference>
<gene>
    <name evidence="1" type="ORF">JOC86_002371</name>
</gene>
<dbReference type="RefSeq" id="WP_205172555.1">
    <property type="nucleotide sequence ID" value="NZ_JAFBDZ010000002.1"/>
</dbReference>
<accession>A0ABS2NDK5</accession>
<dbReference type="EMBL" id="JAFBDZ010000002">
    <property type="protein sequence ID" value="MBM7585829.1"/>
    <property type="molecule type" value="Genomic_DNA"/>
</dbReference>
<sequence length="88" mass="10689">MNSTQEETLNEIVQRIRQAIHELAKFLAPFVKKIIEVWNAIKDYKIKHIEYRESVRAVRSTWHSQKDTRKPSQYLQNKPRFIVRKIIR</sequence>
<dbReference type="Proteomes" id="UP001646157">
    <property type="component" value="Unassembled WGS sequence"/>
</dbReference>
<comment type="caution">
    <text evidence="1">The sequence shown here is derived from an EMBL/GenBank/DDBJ whole genome shotgun (WGS) entry which is preliminary data.</text>
</comment>
<name>A0ABS2NDK5_9BACI</name>
<protein>
    <submittedName>
        <fullName evidence="1">Phage-related protein</fullName>
    </submittedName>
</protein>
<evidence type="ECO:0000313" key="2">
    <source>
        <dbReference type="Proteomes" id="UP001646157"/>
    </source>
</evidence>
<organism evidence="1 2">
    <name type="scientific">Rossellomorea pakistanensis</name>
    <dbReference type="NCBI Taxonomy" id="992288"/>
    <lineage>
        <taxon>Bacteria</taxon>
        <taxon>Bacillati</taxon>
        <taxon>Bacillota</taxon>
        <taxon>Bacilli</taxon>
        <taxon>Bacillales</taxon>
        <taxon>Bacillaceae</taxon>
        <taxon>Rossellomorea</taxon>
    </lineage>
</organism>
<keyword evidence="2" id="KW-1185">Reference proteome</keyword>
<evidence type="ECO:0000313" key="1">
    <source>
        <dbReference type="EMBL" id="MBM7585829.1"/>
    </source>
</evidence>
<proteinExistence type="predicted"/>